<feature type="transmembrane region" description="Helical" evidence="5">
    <location>
        <begin position="343"/>
        <end position="366"/>
    </location>
</feature>
<feature type="transmembrane region" description="Helical" evidence="5">
    <location>
        <begin position="228"/>
        <end position="257"/>
    </location>
</feature>
<feature type="transmembrane region" description="Helical" evidence="5">
    <location>
        <begin position="140"/>
        <end position="157"/>
    </location>
</feature>
<evidence type="ECO:0000256" key="2">
    <source>
        <dbReference type="ARBA" id="ARBA00022692"/>
    </source>
</evidence>
<dbReference type="GeneID" id="34588410"/>
<dbReference type="Pfam" id="PF00324">
    <property type="entry name" value="AA_permease"/>
    <property type="match status" value="1"/>
</dbReference>
<evidence type="ECO:0000313" key="8">
    <source>
        <dbReference type="Proteomes" id="UP000185904"/>
    </source>
</evidence>
<keyword evidence="8" id="KW-1185">Reference proteome</keyword>
<keyword evidence="3 5" id="KW-1133">Transmembrane helix</keyword>
<evidence type="ECO:0000256" key="3">
    <source>
        <dbReference type="ARBA" id="ARBA00022989"/>
    </source>
</evidence>
<feature type="transmembrane region" description="Helical" evidence="5">
    <location>
        <begin position="189"/>
        <end position="207"/>
    </location>
</feature>
<dbReference type="PIRSF" id="PIRSF006060">
    <property type="entry name" value="AA_transporter"/>
    <property type="match status" value="1"/>
</dbReference>
<accession>A0A178D3C6</accession>
<feature type="domain" description="Amino acid permease/ SLC12A" evidence="6">
    <location>
        <begin position="1"/>
        <end position="443"/>
    </location>
</feature>
<dbReference type="RefSeq" id="XP_022500855.1">
    <property type="nucleotide sequence ID" value="XM_022643287.1"/>
</dbReference>
<evidence type="ECO:0000256" key="5">
    <source>
        <dbReference type="SAM" id="Phobius"/>
    </source>
</evidence>
<feature type="transmembrane region" description="Helical" evidence="5">
    <location>
        <begin position="419"/>
        <end position="438"/>
    </location>
</feature>
<dbReference type="GO" id="GO:0016020">
    <property type="term" value="C:membrane"/>
    <property type="evidence" value="ECO:0007669"/>
    <property type="project" value="UniProtKB-SubCell"/>
</dbReference>
<keyword evidence="4 5" id="KW-0472">Membrane</keyword>
<dbReference type="PANTHER" id="PTHR43341:SF6">
    <property type="entry name" value="AMINO ACID TRANSPORTER (EUROFUNG)"/>
    <property type="match status" value="1"/>
</dbReference>
<proteinExistence type="predicted"/>
<dbReference type="GO" id="GO:0015171">
    <property type="term" value="F:amino acid transmembrane transporter activity"/>
    <property type="evidence" value="ECO:0007669"/>
    <property type="project" value="TreeGrafter"/>
</dbReference>
<comment type="caution">
    <text evidence="7">The sequence shown here is derived from an EMBL/GenBank/DDBJ whole genome shotgun (WGS) entry which is preliminary data.</text>
</comment>
<feature type="transmembrane region" description="Helical" evidence="5">
    <location>
        <begin position="70"/>
        <end position="100"/>
    </location>
</feature>
<evidence type="ECO:0000259" key="6">
    <source>
        <dbReference type="Pfam" id="PF00324"/>
    </source>
</evidence>
<dbReference type="PANTHER" id="PTHR43341">
    <property type="entry name" value="AMINO ACID PERMEASE"/>
    <property type="match status" value="1"/>
</dbReference>
<sequence>MAIGGTIGTAIFISIGNALAAGGPGSLLIAYFLYTMVLICINNCTAEMTVQHPVSGGFIRLAGKWVDDALGFMVGWNFFIYEALLIPFEITALSLVIQFWTDKIPVAAICVICIVCYGAINILAVRVYGEAEFWLCSGKVLLLLMMFFFTFITMVGGNPQGNAYGFHSWNVAGAFAEHRTTGALGRFEGFLTCLWSASFTIVGPEYVSMAAAEAKRPRIIVKNAFKTIYWRYFCFFVLGALCVGIVSGAAASPYVIAMTNMGIGVLPHIVTALILTSIFSAGNTLTYCGARSLYGLALEGRAPAILRRTTKSGVPIYALAVTMCFPFLSFLQTSNSSAIVMTWLIALITAGALIDYLVMCITFLCYHRACKVQGLDRRTLPYRGWFQPYCAWIGVFAMVTVLLFYGYTAFSPPTVAGFFQNYTMQLVAPILYVGWKLFKGTKILGPEEVDLVWESRVIDVYEEAFQGEVVGFWTDIAQIFGLRRHKKNSQKD</sequence>
<evidence type="ECO:0000256" key="4">
    <source>
        <dbReference type="ARBA" id="ARBA00023136"/>
    </source>
</evidence>
<gene>
    <name evidence="7" type="ORF">AYO20_04993</name>
</gene>
<dbReference type="InterPro" id="IPR050524">
    <property type="entry name" value="APC_YAT"/>
</dbReference>
<keyword evidence="2 5" id="KW-0812">Transmembrane</keyword>
<evidence type="ECO:0000256" key="1">
    <source>
        <dbReference type="ARBA" id="ARBA00004141"/>
    </source>
</evidence>
<dbReference type="AlphaFoldDB" id="A0A178D3C6"/>
<reference evidence="7 8" key="1">
    <citation type="submission" date="2016-03" db="EMBL/GenBank/DDBJ databases">
        <title>The draft genome sequence of Fonsecaea nubica causative agent of cutaneous subcutaneous infection in human host.</title>
        <authorList>
            <person name="Costa F."/>
            <person name="Sybren D.H."/>
            <person name="Raittz R.T."/>
            <person name="Weiss V.A."/>
            <person name="Leao A.C."/>
            <person name="Gomes R."/>
            <person name="De Souza E.M."/>
            <person name="Pedrosa F.O."/>
            <person name="Steffens M.B."/>
            <person name="Bombassaro A."/>
            <person name="Tadra-Sfeir M.Z."/>
            <person name="Moreno L.F."/>
            <person name="Najafzadeh M.J."/>
            <person name="Felipe M.S."/>
            <person name="Teixeira M."/>
            <person name="Sun J."/>
            <person name="Xi L."/>
            <person name="Castro M.A."/>
            <person name="Vicente V.A."/>
        </authorList>
    </citation>
    <scope>NUCLEOTIDE SEQUENCE [LARGE SCALE GENOMIC DNA]</scope>
    <source>
        <strain evidence="7 8">CBS 269.64</strain>
    </source>
</reference>
<dbReference type="Gene3D" id="1.20.1740.10">
    <property type="entry name" value="Amino acid/polyamine transporter I"/>
    <property type="match status" value="1"/>
</dbReference>
<feature type="transmembrane region" description="Helical" evidence="5">
    <location>
        <begin position="314"/>
        <end position="331"/>
    </location>
</feature>
<feature type="transmembrane region" description="Helical" evidence="5">
    <location>
        <begin position="386"/>
        <end position="407"/>
    </location>
</feature>
<feature type="transmembrane region" description="Helical" evidence="5">
    <location>
        <begin position="106"/>
        <end position="128"/>
    </location>
</feature>
<name>A0A178D3C6_9EURO</name>
<dbReference type="EMBL" id="LVCJ01000027">
    <property type="protein sequence ID" value="OAL35843.1"/>
    <property type="molecule type" value="Genomic_DNA"/>
</dbReference>
<dbReference type="Proteomes" id="UP000185904">
    <property type="component" value="Unassembled WGS sequence"/>
</dbReference>
<dbReference type="InterPro" id="IPR004841">
    <property type="entry name" value="AA-permease/SLC12A_dom"/>
</dbReference>
<evidence type="ECO:0000313" key="7">
    <source>
        <dbReference type="EMBL" id="OAL35843.1"/>
    </source>
</evidence>
<organism evidence="7 8">
    <name type="scientific">Fonsecaea nubica</name>
    <dbReference type="NCBI Taxonomy" id="856822"/>
    <lineage>
        <taxon>Eukaryota</taxon>
        <taxon>Fungi</taxon>
        <taxon>Dikarya</taxon>
        <taxon>Ascomycota</taxon>
        <taxon>Pezizomycotina</taxon>
        <taxon>Eurotiomycetes</taxon>
        <taxon>Chaetothyriomycetidae</taxon>
        <taxon>Chaetothyriales</taxon>
        <taxon>Herpotrichiellaceae</taxon>
        <taxon>Fonsecaea</taxon>
    </lineage>
</organism>
<dbReference type="OrthoDB" id="10062876at2759"/>
<feature type="transmembrane region" description="Helical" evidence="5">
    <location>
        <begin position="269"/>
        <end position="294"/>
    </location>
</feature>
<comment type="subcellular location">
    <subcellularLocation>
        <location evidence="1">Membrane</location>
        <topology evidence="1">Multi-pass membrane protein</topology>
    </subcellularLocation>
</comment>
<protein>
    <recommendedName>
        <fullName evidence="6">Amino acid permease/ SLC12A domain-containing protein</fullName>
    </recommendedName>
</protein>